<protein>
    <submittedName>
        <fullName evidence="1">Uncharacterized protein</fullName>
    </submittedName>
</protein>
<organism evidence="1 2">
    <name type="scientific">Thermococcus sibiricus (strain DSM 12597 / MM 739)</name>
    <dbReference type="NCBI Taxonomy" id="604354"/>
    <lineage>
        <taxon>Archaea</taxon>
        <taxon>Methanobacteriati</taxon>
        <taxon>Methanobacteriota</taxon>
        <taxon>Thermococci</taxon>
        <taxon>Thermococcales</taxon>
        <taxon>Thermococcaceae</taxon>
        <taxon>Thermococcus</taxon>
    </lineage>
</organism>
<dbReference type="GeneID" id="8096819"/>
<evidence type="ECO:0000313" key="1">
    <source>
        <dbReference type="EMBL" id="ACS90860.1"/>
    </source>
</evidence>
<evidence type="ECO:0000313" key="2">
    <source>
        <dbReference type="Proteomes" id="UP000009079"/>
    </source>
</evidence>
<dbReference type="OrthoDB" id="95348at2157"/>
<reference evidence="1 2" key="1">
    <citation type="journal article" date="2009" name="Appl. Environ. Microbiol.">
        <title>Metabolic versatility and indigenous origin of the archaeon Thermococcus sibiricus, isolated from a siberian oil reservoir, as revealed by genome analysis.</title>
        <authorList>
            <person name="Mardanov A.V."/>
            <person name="Ravin N.V."/>
            <person name="Svetlitchnyi V.A."/>
            <person name="Beletsky A.V."/>
            <person name="Miroshnichenko M.L."/>
            <person name="Bonch-Osmolovskaya E.A."/>
            <person name="Skryabin K.G."/>
        </authorList>
    </citation>
    <scope>NUCLEOTIDE SEQUENCE [LARGE SCALE GENOMIC DNA]</scope>
    <source>
        <strain evidence="2">DSM 12597 / MM 739</strain>
    </source>
</reference>
<dbReference type="Proteomes" id="UP000009079">
    <property type="component" value="Chromosome"/>
</dbReference>
<name>C6A5G5_THESM</name>
<sequence>MWRKLLSLIVGLLVLGAIGEIASAKELQGMQQLSISLSKIVQQEFSIKMENGTIISLNERPTSVTITENGTTIKQVEKYHFKNIKLSKITFITQHDVRTVLVIGSSKKQKVDILWKIKPNHDIVKSITIIDTDKRSTIPTGNTEITFMTKPKEMLIRTENGNILIEYDHIASKFHRRAISNKETALIFGPFELNSDTVLNVGEFALSSATVNSYYYVPSPSQYPIEDYFDIYDYDGDVVGRAVVAIYGTRKSGSYYAHLYDGQEGYTSLGYAVSPADTNKYSKLVFHSLSTTFKFYGGYFSSDYLPLEIELSYDAFNGDYTSSQFREVFTTLVNLASIYLEGGGFLPILLDGLTAESRNNVGTDELTKYYRGPEHITYQGVIMEYIGTDEIGQYYTYTVHLPFDLEEDIIKFYLTVRPGIAANHPDGYPTDVLFAREYSIPIFITLEQYP</sequence>
<dbReference type="RefSeq" id="WP_015850076.1">
    <property type="nucleotide sequence ID" value="NC_012883.1"/>
</dbReference>
<keyword evidence="2" id="KW-1185">Reference proteome</keyword>
<dbReference type="AlphaFoldDB" id="C6A5G5"/>
<accession>C6A5G5</accession>
<dbReference type="KEGG" id="tsi:TSIB_1809"/>
<gene>
    <name evidence="1" type="ordered locus">TSIB_1809</name>
</gene>
<proteinExistence type="predicted"/>
<dbReference type="STRING" id="604354.TSIB_1809"/>
<dbReference type="HOGENOM" id="CLU_616271_0_0_2"/>
<dbReference type="EMBL" id="CP001463">
    <property type="protein sequence ID" value="ACS90860.1"/>
    <property type="molecule type" value="Genomic_DNA"/>
</dbReference>
<dbReference type="eggNOG" id="arCOG10108">
    <property type="taxonomic scope" value="Archaea"/>
</dbReference>